<feature type="compositionally biased region" description="Polar residues" evidence="1">
    <location>
        <begin position="118"/>
        <end position="132"/>
    </location>
</feature>
<evidence type="ECO:0000256" key="1">
    <source>
        <dbReference type="SAM" id="MobiDB-lite"/>
    </source>
</evidence>
<organism evidence="2 3">
    <name type="scientific">Brachionus plicatilis</name>
    <name type="common">Marine rotifer</name>
    <name type="synonym">Brachionus muelleri</name>
    <dbReference type="NCBI Taxonomy" id="10195"/>
    <lineage>
        <taxon>Eukaryota</taxon>
        <taxon>Metazoa</taxon>
        <taxon>Spiralia</taxon>
        <taxon>Gnathifera</taxon>
        <taxon>Rotifera</taxon>
        <taxon>Eurotatoria</taxon>
        <taxon>Monogononta</taxon>
        <taxon>Pseudotrocha</taxon>
        <taxon>Ploima</taxon>
        <taxon>Brachionidae</taxon>
        <taxon>Brachionus</taxon>
    </lineage>
</organism>
<feature type="compositionally biased region" description="Polar residues" evidence="1">
    <location>
        <begin position="1151"/>
        <end position="1161"/>
    </location>
</feature>
<feature type="compositionally biased region" description="Low complexity" evidence="1">
    <location>
        <begin position="894"/>
        <end position="903"/>
    </location>
</feature>
<evidence type="ECO:0000313" key="2">
    <source>
        <dbReference type="EMBL" id="RNA20283.1"/>
    </source>
</evidence>
<feature type="region of interest" description="Disordered" evidence="1">
    <location>
        <begin position="736"/>
        <end position="978"/>
    </location>
</feature>
<feature type="region of interest" description="Disordered" evidence="1">
    <location>
        <begin position="261"/>
        <end position="290"/>
    </location>
</feature>
<sequence length="1350" mass="153050">MPIDRYFSNLGIIWLVHGKPVNGPYSCQILLYSYLFYSSAQRAYEFSLTFNKYHLTESPFKIDIAESSDKSEVKLCHTAADPRQLITDQQLNDSNIEYELSNWNQQINNSLNKIMESANQSQNKRSLSPITDTSEEESDSLVYRGETYIENVERLPDGTSHLLLRLDDNSDLIDSSNPNKARGRYKYRLKRIPLPESWNSQQVAESVATNQFNDTAIDLGDNFAEDFDPELMALAERQDMARTGPGGFMRRISNLEDIKEETETYSSSSQKSSSVALGTKRKESSKSKHFKVDCNDRSFDSCETLGDVVRSLTLSETESEGEVNVGNESSVTKITREKQKKMNLEKTVIIEENCVIEPKSALVSKIPKPIGSENNSTSHATKSSLDNELKITTNEWGKNKPKSKEKIALRQKMEPGGVGGKVVLTDDKLSEKFKPEESIQYEYEHVIEDRSQHNTPEPDDKKNVKMENVQLKKTQSETKEKCKRTDECGSDSLRTTTTQKTVLITETQEDTIVETIENEKSTQEFSYTQKRGRDGKLSNLKNNLAQLAERLNPILVQQDESLHAATHKKKPTQIDDHKLYVLGTESGSDKDLSSAPPSFSSYENIVEYYKLQPSQLSQNGPVEQNGTILLEPVDLDQFQTGEQFKPDESVSYHELASFSRAMGSRVTTEETRTKQDDEDSLAEIEENFVITFKSPLEHEALVESELVPLPVRSDHHKAADFGAPESKSLDQIKAKFEAKDSQSDANGSKCGVGKLPKSKFEIYSRENSKSSESDGSSSRRPSLTHLNLEPRTKVEKVSKNLEFSKREDLTHHQMSTDSLDKGVKSLLNKYERNSSRESTTREMTSDSLDSKPIRKLSQNIVQLFDRKDSSDSLGNRSRSSFRSSGSEEHQNRLSKSSHSSPRSEPADHNDEVFLDQKESEPSDLASSKVRKLSKIFNQKSRQNSQSDSARASEHKSRFESKIPKPDTKTREKKLSDSFRKFEEQSKLLYEKNGDAEPAVNDPGVKDLVSKYEPNIKKIVTTLIDDCKPDPGVHLSDTSSTSTKRFSSSSDRTLSPSSPTTKEFKQEEKNIKKLISKYEIPKMLENLLEPNEIYSVEENLQKFDIDLPKKQSREHSVDHFFQSEEKGVKKLVDIYDKKPGSSSKHSISSDSLNTKSVPTNTENSCAAKKCPHLFESIGRDPIHRDFFSNAKESQVETANSVYENELTNLTAVVHIPGQTRGLKKGPKIRALLRIDTEEELRFSVTTESGHRVPFKVKRKDKVSFLMFCYHRVVDFSVGILNKSERKPLPQKYRAQLEIKITDEYDFKIVKRDNLELIPIEVKKNSENIYEISFEPSSTSSYILQASKKLRN</sequence>
<feature type="compositionally biased region" description="Low complexity" evidence="1">
    <location>
        <begin position="871"/>
        <end position="884"/>
    </location>
</feature>
<feature type="compositionally biased region" description="Basic and acidic residues" evidence="1">
    <location>
        <begin position="818"/>
        <end position="852"/>
    </location>
</feature>
<feature type="compositionally biased region" description="Basic and acidic residues" evidence="1">
    <location>
        <begin position="950"/>
        <end position="978"/>
    </location>
</feature>
<evidence type="ECO:0000313" key="3">
    <source>
        <dbReference type="Proteomes" id="UP000276133"/>
    </source>
</evidence>
<feature type="compositionally biased region" description="Basic and acidic residues" evidence="1">
    <location>
        <begin position="758"/>
        <end position="772"/>
    </location>
</feature>
<feature type="compositionally biased region" description="Low complexity" evidence="1">
    <location>
        <begin position="1140"/>
        <end position="1150"/>
    </location>
</feature>
<feature type="region of interest" description="Disordered" evidence="1">
    <location>
        <begin position="1137"/>
        <end position="1161"/>
    </location>
</feature>
<protein>
    <submittedName>
        <fullName evidence="2">Uncharacterized protein</fullName>
    </submittedName>
</protein>
<proteinExistence type="predicted"/>
<keyword evidence="3" id="KW-1185">Reference proteome</keyword>
<feature type="compositionally biased region" description="Low complexity" evidence="1">
    <location>
        <begin position="1035"/>
        <end position="1060"/>
    </location>
</feature>
<dbReference type="Proteomes" id="UP000276133">
    <property type="component" value="Unassembled WGS sequence"/>
</dbReference>
<feature type="compositionally biased region" description="Basic and acidic residues" evidence="1">
    <location>
        <begin position="904"/>
        <end position="920"/>
    </location>
</feature>
<feature type="region of interest" description="Disordered" evidence="1">
    <location>
        <begin position="118"/>
        <end position="140"/>
    </location>
</feature>
<reference evidence="2 3" key="1">
    <citation type="journal article" date="2018" name="Sci. Rep.">
        <title>Genomic signatures of local adaptation to the degree of environmental predictability in rotifers.</title>
        <authorList>
            <person name="Franch-Gras L."/>
            <person name="Hahn C."/>
            <person name="Garcia-Roger E.M."/>
            <person name="Carmona M.J."/>
            <person name="Serra M."/>
            <person name="Gomez A."/>
        </authorList>
    </citation>
    <scope>NUCLEOTIDE SEQUENCE [LARGE SCALE GENOMIC DNA]</scope>
    <source>
        <strain evidence="2">HYR1</strain>
    </source>
</reference>
<feature type="compositionally biased region" description="Basic and acidic residues" evidence="1">
    <location>
        <begin position="280"/>
        <end position="290"/>
    </location>
</feature>
<dbReference type="EMBL" id="REGN01003882">
    <property type="protein sequence ID" value="RNA20283.1"/>
    <property type="molecule type" value="Genomic_DNA"/>
</dbReference>
<name>A0A3M7R9I6_BRAPC</name>
<feature type="region of interest" description="Disordered" evidence="1">
    <location>
        <begin position="1022"/>
        <end position="1065"/>
    </location>
</feature>
<comment type="caution">
    <text evidence="2">The sequence shown here is derived from an EMBL/GenBank/DDBJ whole genome shotgun (WGS) entry which is preliminary data.</text>
</comment>
<feature type="compositionally biased region" description="Polar residues" evidence="1">
    <location>
        <begin position="935"/>
        <end position="949"/>
    </location>
</feature>
<accession>A0A3M7R9I6</accession>
<gene>
    <name evidence="2" type="ORF">BpHYR1_031899</name>
</gene>
<feature type="compositionally biased region" description="Basic and acidic residues" evidence="1">
    <location>
        <begin position="788"/>
        <end position="811"/>
    </location>
</feature>